<organism evidence="1 2">
    <name type="scientific">Arabidopsis arenosa</name>
    <name type="common">Sand rock-cress</name>
    <name type="synonym">Cardaminopsis arenosa</name>
    <dbReference type="NCBI Taxonomy" id="38785"/>
    <lineage>
        <taxon>Eukaryota</taxon>
        <taxon>Viridiplantae</taxon>
        <taxon>Streptophyta</taxon>
        <taxon>Embryophyta</taxon>
        <taxon>Tracheophyta</taxon>
        <taxon>Spermatophyta</taxon>
        <taxon>Magnoliopsida</taxon>
        <taxon>eudicotyledons</taxon>
        <taxon>Gunneridae</taxon>
        <taxon>Pentapetalae</taxon>
        <taxon>rosids</taxon>
        <taxon>malvids</taxon>
        <taxon>Brassicales</taxon>
        <taxon>Brassicaceae</taxon>
        <taxon>Camelineae</taxon>
        <taxon>Arabidopsis</taxon>
    </lineage>
</organism>
<dbReference type="PANTHER" id="PTHR47262">
    <property type="entry name" value="OS02G0132600 PROTEIN"/>
    <property type="match status" value="1"/>
</dbReference>
<dbReference type="AlphaFoldDB" id="A0A8S1ZNE1"/>
<dbReference type="Proteomes" id="UP000682877">
    <property type="component" value="Chromosome 1"/>
</dbReference>
<proteinExistence type="predicted"/>
<sequence length="861" mass="99238">MAASKYKTLSTLFCFASKYRTTAGKSLRTAEIFRSLHTPAIFRPDSTYGSHTTQNQALVTLRKLGVEFSEENCKAFVTKKIDISIRCGGGRAQIMSAFKFLKEEGLSLEEGMYSSCLCYLIDEKLEKKFNFLIRILKEEIPGSLPVLGYYEMLFWIELDDVQKIEEIGCGIIDRWGELSSLEVHYLEALCVGNEDEFLKTLLETVDITKASSLEELAPIFEYLGRSESLVEAIRLLGKLKSTLSPEHISLLIFWYATSIEYVWEEHGRDDAIETCKMLHGELSIKPSLEFFEKLIAFECYSENYSKVPSAAKIVSEMSLYGLVEDTAKGEYFYNTIERIYGADWLGTTGAVISDMGSGQFKLDKFLDMFHESSNFFQEMPRSLITTFVNLAVRSTGKASNTATRNVRVSIVRALNTRANSEIDTFSEISQQKSPDYALKTSAYASLRSALETGAETSSQALYTLESLGFVDLLEKCETAILLNIQNAKSSNNEENAIEQMAKAFELMVAMERVGFCVEERIYGPLLKFLIDMKMVEEFYMTFDMIRYGQRISNSSPEFVRLGYYEMLLWIQLKDEEKINEVCSMIIKKYEEYCSFNRCRLTEMYLLSLCEKDQHKEVLMILETLDTRVCSFKILTSIFEYLGRSISEFVAKKLLRELNKKGIFWFRSKKVSELIFSYVTSIPNMWVGSAVIKFNELLEELKVSPSSASYQKLIKYSCDSREEETGLWILEHMYEVGLEVSSDTAIYLFRTIEKNYEFDMLRAVQNVLRRMSKEKDESRMFNLRLAIYIWEVLFGRCEPKHKEGGHYKPWLKNNYYSFTLEDYENRSPCTIEREDYGDYGYDYEEEEYYCGDDDSANSVSGS</sequence>
<gene>
    <name evidence="1" type="ORF">AARE701A_LOCUS3905</name>
</gene>
<reference evidence="1" key="1">
    <citation type="submission" date="2021-01" db="EMBL/GenBank/DDBJ databases">
        <authorList>
            <person name="Bezrukov I."/>
        </authorList>
    </citation>
    <scope>NUCLEOTIDE SEQUENCE</scope>
</reference>
<dbReference type="EMBL" id="LR999451">
    <property type="protein sequence ID" value="CAE5960471.1"/>
    <property type="molecule type" value="Genomic_DNA"/>
</dbReference>
<keyword evidence="2" id="KW-1185">Reference proteome</keyword>
<name>A0A8S1ZNE1_ARAAE</name>
<accession>A0A8S1ZNE1</accession>
<dbReference type="PANTHER" id="PTHR47262:SF1">
    <property type="entry name" value="OS02G0132600 PROTEIN"/>
    <property type="match status" value="1"/>
</dbReference>
<evidence type="ECO:0008006" key="3">
    <source>
        <dbReference type="Google" id="ProtNLM"/>
    </source>
</evidence>
<protein>
    <recommendedName>
        <fullName evidence="3">Pentatricopeptide repeat-containing protein</fullName>
    </recommendedName>
</protein>
<evidence type="ECO:0000313" key="1">
    <source>
        <dbReference type="EMBL" id="CAE5960471.1"/>
    </source>
</evidence>
<evidence type="ECO:0000313" key="2">
    <source>
        <dbReference type="Proteomes" id="UP000682877"/>
    </source>
</evidence>